<gene>
    <name evidence="7" type="ORF">B0I35DRAFT_469701</name>
</gene>
<feature type="domain" description="Plastocyanin-like" evidence="5">
    <location>
        <begin position="397"/>
        <end position="513"/>
    </location>
</feature>
<evidence type="ECO:0000256" key="2">
    <source>
        <dbReference type="ARBA" id="ARBA00023008"/>
    </source>
</evidence>
<dbReference type="GO" id="GO:0005507">
    <property type="term" value="F:copper ion binding"/>
    <property type="evidence" value="ECO:0007669"/>
    <property type="project" value="InterPro"/>
</dbReference>
<keyword evidence="8" id="KW-1185">Reference proteome</keyword>
<dbReference type="PANTHER" id="PTHR48267">
    <property type="entry name" value="CUPREDOXIN SUPERFAMILY PROTEIN"/>
    <property type="match status" value="1"/>
</dbReference>
<feature type="domain" description="Plastocyanin-like" evidence="6">
    <location>
        <begin position="111"/>
        <end position="216"/>
    </location>
</feature>
<feature type="chain" id="PRO_5035475734" evidence="4">
    <location>
        <begin position="21"/>
        <end position="582"/>
    </location>
</feature>
<sequence length="582" mass="66078">MLLKAWQFAAISSFLAGALAHPTERHSSVSARQDAPVEEAPADAPVDEVAALRDDSDRWDSPEYTLLYRSPLPIPPVKQPKLKLTNPVSGAPIHYYEIEIKPFEQRVYPTLRPAKFVGYDGIAPGPTFITPVGTETVVRFINRADKENSVHLHGSPSRAPFDGWAEDVTFPGEYKDYYWPNYQSARMLWYHDHAAHITAENAYLGQAGVYLLHDPAEDALGLPSGYGEFDIPIVLTSRYYNEDGTLRSTDTEDQNFWGDVIHVNGQAWPFFNVQPRKYRLRFLNAAVSRAWFLYFVRTNSPNARIPFQVIATDAGLTERPITTQQMYLSIAERYEIVIDFTNYRGQTIDLRNVAETNDVGDEDEYAHTLEVMRFIVSSTPVQDNSVVPATLRHFERSNGQYQINDVAFADVNNRVLAKPALGSVEIWELENSSGGWSHPVHIHLIDFKVLRRTGGRNAVMPYESAGLKDVVWLGRGETLTVEAHYQPWTGAYMFHCHNLIHEDNDMMAVFNVTAMEEKGYVQEDFEDPLNPKWRARPYTLSDVTARTGPFSDEAITARIMELAREEPYNRLDEIRADLGIEE</sequence>
<evidence type="ECO:0000256" key="4">
    <source>
        <dbReference type="SAM" id="SignalP"/>
    </source>
</evidence>
<feature type="signal peptide" evidence="4">
    <location>
        <begin position="1"/>
        <end position="20"/>
    </location>
</feature>
<reference evidence="7" key="1">
    <citation type="journal article" date="2021" name="Nat. Commun.">
        <title>Genetic determinants of endophytism in the Arabidopsis root mycobiome.</title>
        <authorList>
            <person name="Mesny F."/>
            <person name="Miyauchi S."/>
            <person name="Thiergart T."/>
            <person name="Pickel B."/>
            <person name="Atanasova L."/>
            <person name="Karlsson M."/>
            <person name="Huettel B."/>
            <person name="Barry K.W."/>
            <person name="Haridas S."/>
            <person name="Chen C."/>
            <person name="Bauer D."/>
            <person name="Andreopoulos W."/>
            <person name="Pangilinan J."/>
            <person name="LaButti K."/>
            <person name="Riley R."/>
            <person name="Lipzen A."/>
            <person name="Clum A."/>
            <person name="Drula E."/>
            <person name="Henrissat B."/>
            <person name="Kohler A."/>
            <person name="Grigoriev I.V."/>
            <person name="Martin F.M."/>
            <person name="Hacquard S."/>
        </authorList>
    </citation>
    <scope>NUCLEOTIDE SEQUENCE</scope>
    <source>
        <strain evidence="7">MPI-CAGE-CH-0235</strain>
    </source>
</reference>
<name>A0A8K0SJG5_9HYPO</name>
<evidence type="ECO:0000259" key="5">
    <source>
        <dbReference type="Pfam" id="PF07731"/>
    </source>
</evidence>
<protein>
    <submittedName>
        <fullName evidence="7">Phenol oxidase A</fullName>
    </submittedName>
</protein>
<dbReference type="OrthoDB" id="262547at2759"/>
<dbReference type="CDD" id="cd13889">
    <property type="entry name" value="CuRO_3_BOD"/>
    <property type="match status" value="1"/>
</dbReference>
<keyword evidence="2" id="KW-0186">Copper</keyword>
<organism evidence="7 8">
    <name type="scientific">Stachybotrys elegans</name>
    <dbReference type="NCBI Taxonomy" id="80388"/>
    <lineage>
        <taxon>Eukaryota</taxon>
        <taxon>Fungi</taxon>
        <taxon>Dikarya</taxon>
        <taxon>Ascomycota</taxon>
        <taxon>Pezizomycotina</taxon>
        <taxon>Sordariomycetes</taxon>
        <taxon>Hypocreomycetidae</taxon>
        <taxon>Hypocreales</taxon>
        <taxon>Stachybotryaceae</taxon>
        <taxon>Stachybotrys</taxon>
    </lineage>
</organism>
<proteinExistence type="inferred from homology"/>
<accession>A0A8K0SJG5</accession>
<dbReference type="InterPro" id="IPR011707">
    <property type="entry name" value="Cu-oxidase-like_N"/>
</dbReference>
<keyword evidence="4" id="KW-0732">Signal</keyword>
<dbReference type="Pfam" id="PF07732">
    <property type="entry name" value="Cu-oxidase_3"/>
    <property type="match status" value="1"/>
</dbReference>
<dbReference type="Proteomes" id="UP000813444">
    <property type="component" value="Unassembled WGS sequence"/>
</dbReference>
<dbReference type="InterPro" id="IPR011706">
    <property type="entry name" value="Cu-oxidase_C"/>
</dbReference>
<evidence type="ECO:0000313" key="7">
    <source>
        <dbReference type="EMBL" id="KAH7313838.1"/>
    </source>
</evidence>
<dbReference type="SUPFAM" id="SSF49503">
    <property type="entry name" value="Cupredoxins"/>
    <property type="match status" value="2"/>
</dbReference>
<comment type="caution">
    <text evidence="7">The sequence shown here is derived from an EMBL/GenBank/DDBJ whole genome shotgun (WGS) entry which is preliminary data.</text>
</comment>
<dbReference type="AlphaFoldDB" id="A0A8K0SJG5"/>
<dbReference type="Pfam" id="PF07731">
    <property type="entry name" value="Cu-oxidase_2"/>
    <property type="match status" value="1"/>
</dbReference>
<evidence type="ECO:0000256" key="1">
    <source>
        <dbReference type="ARBA" id="ARBA00010609"/>
    </source>
</evidence>
<evidence type="ECO:0000259" key="6">
    <source>
        <dbReference type="Pfam" id="PF07732"/>
    </source>
</evidence>
<dbReference type="EMBL" id="JAGPNK010000009">
    <property type="protein sequence ID" value="KAH7313838.1"/>
    <property type="molecule type" value="Genomic_DNA"/>
</dbReference>
<dbReference type="PANTHER" id="PTHR48267:SF1">
    <property type="entry name" value="BILIRUBIN OXIDASE"/>
    <property type="match status" value="1"/>
</dbReference>
<evidence type="ECO:0000256" key="3">
    <source>
        <dbReference type="SAM" id="MobiDB-lite"/>
    </source>
</evidence>
<dbReference type="GO" id="GO:0016491">
    <property type="term" value="F:oxidoreductase activity"/>
    <property type="evidence" value="ECO:0007669"/>
    <property type="project" value="InterPro"/>
</dbReference>
<feature type="region of interest" description="Disordered" evidence="3">
    <location>
        <begin position="26"/>
        <end position="45"/>
    </location>
</feature>
<dbReference type="InterPro" id="IPR008972">
    <property type="entry name" value="Cupredoxin"/>
</dbReference>
<comment type="similarity">
    <text evidence="1">Belongs to the multicopper oxidase family.</text>
</comment>
<evidence type="ECO:0000313" key="8">
    <source>
        <dbReference type="Proteomes" id="UP000813444"/>
    </source>
</evidence>
<dbReference type="Gene3D" id="2.60.40.420">
    <property type="entry name" value="Cupredoxins - blue copper proteins"/>
    <property type="match status" value="3"/>
</dbReference>
<dbReference type="InterPro" id="IPR045087">
    <property type="entry name" value="Cu-oxidase_fam"/>
</dbReference>